<evidence type="ECO:0000313" key="7">
    <source>
        <dbReference type="Proteomes" id="UP000051236"/>
    </source>
</evidence>
<accession>A0A0R1XZ24</accession>
<dbReference type="Gene3D" id="3.40.50.970">
    <property type="match status" value="1"/>
</dbReference>
<dbReference type="GO" id="GO:0003863">
    <property type="term" value="F:branched-chain 2-oxo acid dehydrogenase activity"/>
    <property type="evidence" value="ECO:0007669"/>
    <property type="project" value="UniProtKB-EC"/>
</dbReference>
<dbReference type="CDD" id="cd02000">
    <property type="entry name" value="TPP_E1_PDC_ADC_BCADC"/>
    <property type="match status" value="1"/>
</dbReference>
<keyword evidence="7" id="KW-1185">Reference proteome</keyword>
<dbReference type="InterPro" id="IPR029061">
    <property type="entry name" value="THDP-binding"/>
</dbReference>
<comment type="function">
    <text evidence="4">The branched-chain alpha-keto dehydrogenase complex catalyzes the overall conversion of alpha-keto acids to acyl-CoA and CO(2). It contains multiple copies of three enzymatic components: branched-chain alpha-keto acid decarboxylase (E1), lipoamide acyltransferase (E2) and lipoamide dehydrogenase (E3).</text>
</comment>
<comment type="similarity">
    <text evidence="4">Belongs to the BCKDHA family.</text>
</comment>
<feature type="domain" description="Dehydrogenase E1 component" evidence="5">
    <location>
        <begin position="25"/>
        <end position="318"/>
    </location>
</feature>
<gene>
    <name evidence="6" type="ORF">FC83_GL003194</name>
</gene>
<dbReference type="InterPro" id="IPR001017">
    <property type="entry name" value="DH_E1"/>
</dbReference>
<evidence type="ECO:0000259" key="5">
    <source>
        <dbReference type="Pfam" id="PF00676"/>
    </source>
</evidence>
<keyword evidence="2 4" id="KW-0560">Oxidoreductase</keyword>
<sequence>MTRKLQESGLTKAQLRVVYAQILRSRRLDERMLQLQRTGKTSFHTSGQGQEIGQAGMAMAFEPGKDYYLPYYRDMTAFMLFGITAKEILMDSFGRYDGPSGHGLQMPNHYAAKRVKAVSQSSTVASQYPVATGIAYGAKLENSDRVTLVTTGDGSTGEGEFHEALNFAGVAKLPVVFVIENNGYAISTPHNEEYAAKSLALRGQGYGIPGVDVDGLDFTATYLAFKEAVTRARKGDGATLINLHVLRMQDHTSDDNQRIYRSKAELAEVKAADPLKTITQQVLDEGIYTQAELADLEKQLKKDINVATDQAEAAPLPDLSVLSQNVFAPVDKESGIYGNN</sequence>
<dbReference type="Pfam" id="PF00676">
    <property type="entry name" value="E1_dh"/>
    <property type="match status" value="1"/>
</dbReference>
<dbReference type="STRING" id="1423734.FC83_GL003194"/>
<comment type="catalytic activity">
    <reaction evidence="4">
        <text>N(6)-[(R)-lipoyl]-L-lysyl-[protein] + 3-methyl-2-oxobutanoate + H(+) = N(6)-[(R)-S(8)-2-methylpropanoyldihydrolipoyl]-L-lysyl-[protein] + CO2</text>
        <dbReference type="Rhea" id="RHEA:13457"/>
        <dbReference type="Rhea" id="RHEA-COMP:10474"/>
        <dbReference type="Rhea" id="RHEA-COMP:10497"/>
        <dbReference type="ChEBI" id="CHEBI:11851"/>
        <dbReference type="ChEBI" id="CHEBI:15378"/>
        <dbReference type="ChEBI" id="CHEBI:16526"/>
        <dbReference type="ChEBI" id="CHEBI:83099"/>
        <dbReference type="ChEBI" id="CHEBI:83142"/>
        <dbReference type="EC" id="1.2.4.4"/>
    </reaction>
</comment>
<dbReference type="AlphaFoldDB" id="A0A0R1XZ24"/>
<dbReference type="InterPro" id="IPR050771">
    <property type="entry name" value="Alpha-ketoacid_DH_E1_comp"/>
</dbReference>
<organism evidence="6 7">
    <name type="scientific">Agrilactobacillus composti DSM 18527 = JCM 14202</name>
    <dbReference type="NCBI Taxonomy" id="1423734"/>
    <lineage>
        <taxon>Bacteria</taxon>
        <taxon>Bacillati</taxon>
        <taxon>Bacillota</taxon>
        <taxon>Bacilli</taxon>
        <taxon>Lactobacillales</taxon>
        <taxon>Lactobacillaceae</taxon>
        <taxon>Agrilactobacillus</taxon>
    </lineage>
</organism>
<dbReference type="EMBL" id="AZGA01000057">
    <property type="protein sequence ID" value="KRM33113.1"/>
    <property type="molecule type" value="Genomic_DNA"/>
</dbReference>
<reference evidence="6 7" key="1">
    <citation type="journal article" date="2015" name="Genome Announc.">
        <title>Expanding the biotechnology potential of lactobacilli through comparative genomics of 213 strains and associated genera.</title>
        <authorList>
            <person name="Sun Z."/>
            <person name="Harris H.M."/>
            <person name="McCann A."/>
            <person name="Guo C."/>
            <person name="Argimon S."/>
            <person name="Zhang W."/>
            <person name="Yang X."/>
            <person name="Jeffery I.B."/>
            <person name="Cooney J.C."/>
            <person name="Kagawa T.F."/>
            <person name="Liu W."/>
            <person name="Song Y."/>
            <person name="Salvetti E."/>
            <person name="Wrobel A."/>
            <person name="Rasinkangas P."/>
            <person name="Parkhill J."/>
            <person name="Rea M.C."/>
            <person name="O'Sullivan O."/>
            <person name="Ritari J."/>
            <person name="Douillard F.P."/>
            <person name="Paul Ross R."/>
            <person name="Yang R."/>
            <person name="Briner A.E."/>
            <person name="Felis G.E."/>
            <person name="de Vos W.M."/>
            <person name="Barrangou R."/>
            <person name="Klaenhammer T.R."/>
            <person name="Caufield P.W."/>
            <person name="Cui Y."/>
            <person name="Zhang H."/>
            <person name="O'Toole P.W."/>
        </authorList>
    </citation>
    <scope>NUCLEOTIDE SEQUENCE [LARGE SCALE GENOMIC DNA]</scope>
    <source>
        <strain evidence="6 7">DSM 18527</strain>
    </source>
</reference>
<dbReference type="eggNOG" id="COG1071">
    <property type="taxonomic scope" value="Bacteria"/>
</dbReference>
<evidence type="ECO:0000256" key="1">
    <source>
        <dbReference type="ARBA" id="ARBA00001964"/>
    </source>
</evidence>
<protein>
    <recommendedName>
        <fullName evidence="4">2-oxoisovalerate dehydrogenase subunit alpha</fullName>
        <ecNumber evidence="4">1.2.4.4</ecNumber>
    </recommendedName>
    <alternativeName>
        <fullName evidence="4">Branched-chain alpha-keto acid dehydrogenase E1 component alpha chain</fullName>
    </alternativeName>
</protein>
<dbReference type="RefSeq" id="WP_057002688.1">
    <property type="nucleotide sequence ID" value="NZ_AZGA01000057.1"/>
</dbReference>
<evidence type="ECO:0000256" key="2">
    <source>
        <dbReference type="ARBA" id="ARBA00023002"/>
    </source>
</evidence>
<dbReference type="PANTHER" id="PTHR43380">
    <property type="entry name" value="2-OXOISOVALERATE DEHYDROGENASE SUBUNIT ALPHA, MITOCHONDRIAL"/>
    <property type="match status" value="1"/>
</dbReference>
<keyword evidence="3 4" id="KW-0786">Thiamine pyrophosphate</keyword>
<dbReference type="SUPFAM" id="SSF52518">
    <property type="entry name" value="Thiamin diphosphate-binding fold (THDP-binding)"/>
    <property type="match status" value="1"/>
</dbReference>
<evidence type="ECO:0000313" key="6">
    <source>
        <dbReference type="EMBL" id="KRM33113.1"/>
    </source>
</evidence>
<dbReference type="Proteomes" id="UP000051236">
    <property type="component" value="Unassembled WGS sequence"/>
</dbReference>
<proteinExistence type="inferred from homology"/>
<dbReference type="GO" id="GO:0009083">
    <property type="term" value="P:branched-chain amino acid catabolic process"/>
    <property type="evidence" value="ECO:0007669"/>
    <property type="project" value="TreeGrafter"/>
</dbReference>
<dbReference type="PANTHER" id="PTHR43380:SF1">
    <property type="entry name" value="2-OXOISOVALERATE DEHYDROGENASE SUBUNIT ALPHA, MITOCHONDRIAL"/>
    <property type="match status" value="1"/>
</dbReference>
<evidence type="ECO:0000256" key="4">
    <source>
        <dbReference type="RuleBase" id="RU365014"/>
    </source>
</evidence>
<comment type="caution">
    <text evidence="6">The sequence shown here is derived from an EMBL/GenBank/DDBJ whole genome shotgun (WGS) entry which is preliminary data.</text>
</comment>
<name>A0A0R1XZ24_9LACO</name>
<evidence type="ECO:0000256" key="3">
    <source>
        <dbReference type="ARBA" id="ARBA00023052"/>
    </source>
</evidence>
<dbReference type="EC" id="1.2.4.4" evidence="4"/>
<comment type="cofactor">
    <cofactor evidence="1 4">
        <name>thiamine diphosphate</name>
        <dbReference type="ChEBI" id="CHEBI:58937"/>
    </cofactor>
</comment>
<dbReference type="PATRIC" id="fig|1423734.3.peg.3243"/>